<proteinExistence type="predicted"/>
<accession>A0A922IG63</accession>
<protein>
    <recommendedName>
        <fullName evidence="3">DDE Tnp4 domain-containing protein</fullName>
    </recommendedName>
</protein>
<dbReference type="Proteomes" id="UP000790347">
    <property type="component" value="Unassembled WGS sequence"/>
</dbReference>
<sequence length="102" mass="11171">MHNCCGAIDGKNIRIRCPNQSGSSFFNSKGYFSIVLQAVADAYHRFRIVRVGSCGRSADSGVFSNSQLGINMRTGNTPFPRSVDRLPGSEKESQFFFIGDNA</sequence>
<evidence type="ECO:0000313" key="4">
    <source>
        <dbReference type="EMBL" id="KAH9530196.1"/>
    </source>
</evidence>
<dbReference type="Pfam" id="PF13359">
    <property type="entry name" value="DDE_Tnp_4"/>
    <property type="match status" value="1"/>
</dbReference>
<feature type="domain" description="DDE Tnp4" evidence="3">
    <location>
        <begin position="8"/>
        <end position="73"/>
    </location>
</feature>
<dbReference type="GO" id="GO:0046872">
    <property type="term" value="F:metal ion binding"/>
    <property type="evidence" value="ECO:0007669"/>
    <property type="project" value="UniProtKB-KW"/>
</dbReference>
<evidence type="ECO:0000256" key="2">
    <source>
        <dbReference type="ARBA" id="ARBA00022723"/>
    </source>
</evidence>
<name>A0A922IG63_DERFA</name>
<evidence type="ECO:0000313" key="5">
    <source>
        <dbReference type="Proteomes" id="UP000790347"/>
    </source>
</evidence>
<dbReference type="InterPro" id="IPR027806">
    <property type="entry name" value="HARBI1_dom"/>
</dbReference>
<evidence type="ECO:0000256" key="1">
    <source>
        <dbReference type="ARBA" id="ARBA00001968"/>
    </source>
</evidence>
<organism evidence="4 5">
    <name type="scientific">Dermatophagoides farinae</name>
    <name type="common">American house dust mite</name>
    <dbReference type="NCBI Taxonomy" id="6954"/>
    <lineage>
        <taxon>Eukaryota</taxon>
        <taxon>Metazoa</taxon>
        <taxon>Ecdysozoa</taxon>
        <taxon>Arthropoda</taxon>
        <taxon>Chelicerata</taxon>
        <taxon>Arachnida</taxon>
        <taxon>Acari</taxon>
        <taxon>Acariformes</taxon>
        <taxon>Sarcoptiformes</taxon>
        <taxon>Astigmata</taxon>
        <taxon>Psoroptidia</taxon>
        <taxon>Analgoidea</taxon>
        <taxon>Pyroglyphidae</taxon>
        <taxon>Dermatophagoidinae</taxon>
        <taxon>Dermatophagoides</taxon>
    </lineage>
</organism>
<dbReference type="EMBL" id="ASGP02000001">
    <property type="protein sequence ID" value="KAH9530196.1"/>
    <property type="molecule type" value="Genomic_DNA"/>
</dbReference>
<evidence type="ECO:0000259" key="3">
    <source>
        <dbReference type="Pfam" id="PF13359"/>
    </source>
</evidence>
<reference evidence="4" key="1">
    <citation type="submission" date="2013-05" db="EMBL/GenBank/DDBJ databases">
        <authorList>
            <person name="Yim A.K.Y."/>
            <person name="Chan T.F."/>
            <person name="Ji K.M."/>
            <person name="Liu X.Y."/>
            <person name="Zhou J.W."/>
            <person name="Li R.Q."/>
            <person name="Yang K.Y."/>
            <person name="Li J."/>
            <person name="Li M."/>
            <person name="Law P.T.W."/>
            <person name="Wu Y.L."/>
            <person name="Cai Z.L."/>
            <person name="Qin H."/>
            <person name="Bao Y."/>
            <person name="Leung R.K.K."/>
            <person name="Ng P.K.S."/>
            <person name="Zou J."/>
            <person name="Zhong X.J."/>
            <person name="Ran P.X."/>
            <person name="Zhong N.S."/>
            <person name="Liu Z.G."/>
            <person name="Tsui S.K.W."/>
        </authorList>
    </citation>
    <scope>NUCLEOTIDE SEQUENCE</scope>
    <source>
        <strain evidence="4">Derf</strain>
        <tissue evidence="4">Whole organism</tissue>
    </source>
</reference>
<keyword evidence="2" id="KW-0479">Metal-binding</keyword>
<comment type="caution">
    <text evidence="4">The sequence shown here is derived from an EMBL/GenBank/DDBJ whole genome shotgun (WGS) entry which is preliminary data.</text>
</comment>
<gene>
    <name evidence="4" type="ORF">DERF_004019</name>
</gene>
<reference evidence="4" key="2">
    <citation type="journal article" date="2022" name="Res Sq">
        <title>Comparative Genomics Reveals Insights into the Divergent Evolution of Astigmatic Mites and Household Pest Adaptations.</title>
        <authorList>
            <person name="Xiong Q."/>
            <person name="Wan A.T.-Y."/>
            <person name="Liu X.-Y."/>
            <person name="Fung C.S.-H."/>
            <person name="Xiao X."/>
            <person name="Malainual N."/>
            <person name="Hou J."/>
            <person name="Wang L."/>
            <person name="Wang M."/>
            <person name="Yang K."/>
            <person name="Cui Y."/>
            <person name="Leung E."/>
            <person name="Nong W."/>
            <person name="Shin S.-K."/>
            <person name="Au S."/>
            <person name="Jeong K.Y."/>
            <person name="Chew F.T."/>
            <person name="Hui J."/>
            <person name="Leung T.F."/>
            <person name="Tungtrongchitr A."/>
            <person name="Zhong N."/>
            <person name="Liu Z."/>
            <person name="Tsui S."/>
        </authorList>
    </citation>
    <scope>NUCLEOTIDE SEQUENCE</scope>
    <source>
        <strain evidence="4">Derf</strain>
        <tissue evidence="4">Whole organism</tissue>
    </source>
</reference>
<comment type="cofactor">
    <cofactor evidence="1">
        <name>a divalent metal cation</name>
        <dbReference type="ChEBI" id="CHEBI:60240"/>
    </cofactor>
</comment>
<dbReference type="AlphaFoldDB" id="A0A922IG63"/>
<keyword evidence="5" id="KW-1185">Reference proteome</keyword>